<keyword evidence="6" id="KW-0378">Hydrolase</keyword>
<evidence type="ECO:0000256" key="1">
    <source>
        <dbReference type="ARBA" id="ARBA00001049"/>
    </source>
</evidence>
<comment type="catalytic activity">
    <reaction evidence="3 6">
        <text>an N-terminal (5-L-glutamyl)-[peptide] + an alpha-amino acid = 5-L-glutamyl amino acid + an N-terminal L-alpha-aminoacyl-[peptide]</text>
        <dbReference type="Rhea" id="RHEA:23904"/>
        <dbReference type="Rhea" id="RHEA-COMP:9780"/>
        <dbReference type="Rhea" id="RHEA-COMP:9795"/>
        <dbReference type="ChEBI" id="CHEBI:77644"/>
        <dbReference type="ChEBI" id="CHEBI:78597"/>
        <dbReference type="ChEBI" id="CHEBI:78599"/>
        <dbReference type="ChEBI" id="CHEBI:78608"/>
        <dbReference type="EC" id="2.3.2.2"/>
    </reaction>
</comment>
<dbReference type="NCBIfam" id="TIGR00066">
    <property type="entry name" value="g_glut_trans"/>
    <property type="match status" value="1"/>
</dbReference>
<dbReference type="EMBL" id="NFEZ01000003">
    <property type="protein sequence ID" value="PLT47456.1"/>
    <property type="molecule type" value="Genomic_DNA"/>
</dbReference>
<dbReference type="Gene3D" id="1.10.246.130">
    <property type="match status" value="1"/>
</dbReference>
<reference evidence="7 8" key="1">
    <citation type="submission" date="2017-05" db="EMBL/GenBank/DDBJ databases">
        <title>Functional genome analysis of Paenibacillus pasadenensis strain R16: insights on endophytic life style and antifungal activity.</title>
        <authorList>
            <person name="Passera A."/>
            <person name="Marcolungo L."/>
            <person name="Casati P."/>
            <person name="Brasca M."/>
            <person name="Quaglino F."/>
            <person name="Delledonne M."/>
        </authorList>
    </citation>
    <scope>NUCLEOTIDE SEQUENCE [LARGE SCALE GENOMIC DNA]</scope>
    <source>
        <strain evidence="7 8">R16</strain>
    </source>
</reference>
<keyword evidence="8" id="KW-1185">Reference proteome</keyword>
<comment type="caution">
    <text evidence="7">The sequence shown here is derived from an EMBL/GenBank/DDBJ whole genome shotgun (WGS) entry which is preliminary data.</text>
</comment>
<comment type="catalytic activity">
    <reaction evidence="1 6">
        <text>an S-substituted glutathione + H2O = an S-substituted L-cysteinylglycine + L-glutamate</text>
        <dbReference type="Rhea" id="RHEA:59468"/>
        <dbReference type="ChEBI" id="CHEBI:15377"/>
        <dbReference type="ChEBI" id="CHEBI:29985"/>
        <dbReference type="ChEBI" id="CHEBI:90779"/>
        <dbReference type="ChEBI" id="CHEBI:143103"/>
        <dbReference type="EC" id="3.4.19.13"/>
    </reaction>
</comment>
<dbReference type="GO" id="GO:0006750">
    <property type="term" value="P:glutathione biosynthetic process"/>
    <property type="evidence" value="ECO:0007669"/>
    <property type="project" value="UniProtKB-KW"/>
</dbReference>
<dbReference type="EC" id="2.3.2.2" evidence="6"/>
<keyword evidence="6" id="KW-0865">Zymogen</keyword>
<proteinExistence type="inferred from homology"/>
<dbReference type="InterPro" id="IPR052896">
    <property type="entry name" value="GGT-like_enzyme"/>
</dbReference>
<feature type="binding site" evidence="5">
    <location>
        <position position="428"/>
    </location>
    <ligand>
        <name>L-glutamate</name>
        <dbReference type="ChEBI" id="CHEBI:29985"/>
    </ligand>
</feature>
<evidence type="ECO:0000256" key="3">
    <source>
        <dbReference type="ARBA" id="ARBA00047417"/>
    </source>
</evidence>
<comment type="subunit">
    <text evidence="6">This enzyme consists of two polypeptide chains, which are synthesized in precursor form from a single polypeptide.</text>
</comment>
<evidence type="ECO:0000256" key="5">
    <source>
        <dbReference type="PIRSR" id="PIRSR600101-2"/>
    </source>
</evidence>
<keyword evidence="6 7" id="KW-0012">Acyltransferase</keyword>
<dbReference type="GO" id="GO:0006751">
    <property type="term" value="P:glutathione catabolic process"/>
    <property type="evidence" value="ECO:0007669"/>
    <property type="project" value="UniProtKB-UniRule"/>
</dbReference>
<dbReference type="PANTHER" id="PTHR43881:SF1">
    <property type="entry name" value="GAMMA-GLUTAMYLTRANSPEPTIDASE (AFU_ORTHOLOGUE AFUA_4G13580)"/>
    <property type="match status" value="1"/>
</dbReference>
<dbReference type="InterPro" id="IPR043138">
    <property type="entry name" value="GGT_lsub"/>
</dbReference>
<feature type="active site" description="Nucleophile" evidence="4">
    <location>
        <position position="345"/>
    </location>
</feature>
<gene>
    <name evidence="7" type="ORF">B8V81_1680</name>
</gene>
<comment type="catalytic activity">
    <reaction evidence="2 6">
        <text>glutathione + H2O = L-cysteinylglycine + L-glutamate</text>
        <dbReference type="Rhea" id="RHEA:28807"/>
        <dbReference type="ChEBI" id="CHEBI:15377"/>
        <dbReference type="ChEBI" id="CHEBI:29985"/>
        <dbReference type="ChEBI" id="CHEBI:57925"/>
        <dbReference type="ChEBI" id="CHEBI:61694"/>
        <dbReference type="EC" id="3.4.19.13"/>
    </reaction>
</comment>
<dbReference type="RefSeq" id="WP_101808111.1">
    <property type="nucleotide sequence ID" value="NZ_NFEZ01000003.1"/>
</dbReference>
<keyword evidence="6 7" id="KW-0808">Transferase</keyword>
<dbReference type="Gene3D" id="3.60.20.40">
    <property type="match status" value="1"/>
</dbReference>
<comment type="PTM">
    <text evidence="6">Cleaved by autocatalysis into a large and a small subunit.</text>
</comment>
<dbReference type="Pfam" id="PF01019">
    <property type="entry name" value="G_glu_transpept"/>
    <property type="match status" value="1"/>
</dbReference>
<evidence type="ECO:0000256" key="6">
    <source>
        <dbReference type="RuleBase" id="RU368036"/>
    </source>
</evidence>
<comment type="pathway">
    <text evidence="6">Sulfur metabolism; glutathione metabolism.</text>
</comment>
<evidence type="ECO:0000256" key="4">
    <source>
        <dbReference type="PIRSR" id="PIRSR600101-1"/>
    </source>
</evidence>
<evidence type="ECO:0000256" key="2">
    <source>
        <dbReference type="ARBA" id="ARBA00001089"/>
    </source>
</evidence>
<accession>A0A2N5NAS4</accession>
<protein>
    <recommendedName>
        <fullName evidence="6">Glutathione hydrolase proenzyme</fullName>
        <ecNumber evidence="6">2.3.2.2</ecNumber>
        <ecNumber evidence="6">3.4.19.13</ecNumber>
    </recommendedName>
    <component>
        <recommendedName>
            <fullName evidence="6">Glutathione hydrolase large chain</fullName>
        </recommendedName>
    </component>
    <component>
        <recommendedName>
            <fullName evidence="6">Glutathione hydrolase small chain</fullName>
        </recommendedName>
    </component>
</protein>
<dbReference type="GO" id="GO:0103068">
    <property type="term" value="F:leukotriene C4 gamma-glutamyl transferase activity"/>
    <property type="evidence" value="ECO:0007669"/>
    <property type="project" value="UniProtKB-EC"/>
</dbReference>
<dbReference type="UniPathway" id="UPA00204"/>
<dbReference type="PRINTS" id="PR01210">
    <property type="entry name" value="GGTRANSPTASE"/>
</dbReference>
<evidence type="ECO:0000313" key="7">
    <source>
        <dbReference type="EMBL" id="PLT47456.1"/>
    </source>
</evidence>
<dbReference type="InterPro" id="IPR000101">
    <property type="entry name" value="GGT_peptidase"/>
</dbReference>
<dbReference type="PANTHER" id="PTHR43881">
    <property type="entry name" value="GAMMA-GLUTAMYLTRANSPEPTIDASE (AFU_ORTHOLOGUE AFUA_4G13580)"/>
    <property type="match status" value="1"/>
</dbReference>
<dbReference type="EC" id="3.4.19.13" evidence="6"/>
<organism evidence="7 8">
    <name type="scientific">Paenibacillus pasadenensis</name>
    <dbReference type="NCBI Taxonomy" id="217090"/>
    <lineage>
        <taxon>Bacteria</taxon>
        <taxon>Bacillati</taxon>
        <taxon>Bacillota</taxon>
        <taxon>Bacilli</taxon>
        <taxon>Bacillales</taxon>
        <taxon>Paenibacillaceae</taxon>
        <taxon>Paenibacillus</taxon>
    </lineage>
</organism>
<dbReference type="InterPro" id="IPR043137">
    <property type="entry name" value="GGT_ssub_C"/>
</dbReference>
<name>A0A2N5NAS4_9BACL</name>
<dbReference type="GO" id="GO:0036374">
    <property type="term" value="F:glutathione hydrolase activity"/>
    <property type="evidence" value="ECO:0007669"/>
    <property type="project" value="UniProtKB-UniRule"/>
</dbReference>
<dbReference type="Proteomes" id="UP000234789">
    <property type="component" value="Unassembled WGS sequence"/>
</dbReference>
<keyword evidence="6" id="KW-0317">Glutathione biosynthesis</keyword>
<dbReference type="AlphaFoldDB" id="A0A2N5NAS4"/>
<comment type="similarity">
    <text evidence="6">Belongs to the gamma-glutamyltransferase family.</text>
</comment>
<dbReference type="SUPFAM" id="SSF56235">
    <property type="entry name" value="N-terminal nucleophile aminohydrolases (Ntn hydrolases)"/>
    <property type="match status" value="1"/>
</dbReference>
<evidence type="ECO:0000313" key="8">
    <source>
        <dbReference type="Proteomes" id="UP000234789"/>
    </source>
</evidence>
<dbReference type="InterPro" id="IPR029055">
    <property type="entry name" value="Ntn_hydrolases_N"/>
</dbReference>
<sequence>MKPVMPMGYQGMVATPHYIASEIGRDIVRRGGSAADAAVAISAALGVVYPHMTGVGGDAFFMLYDAASGEMAGYNGSGRAGSQVTPSVYADAGETAIPQRGVRSSITVPGMVDAWWEVWRRGGRLPWEELLEPAAQYAEQGFPISRNLEHWMRIGERELAACPALAAVYLPQGRLLRTGERLVQPDLARTLRELQAAGRDGFYTGTVMERIVSGMERDGGLLTREDFAAHRGEWVPTVSVSYRGCEVHQMPPNSQGFSALMMLNVLENADLSEIPRDSAAFYHLMAETVKKTFRDRDRYLTDPDFAHIPLERLLSKSYARHLYDEIGRSFPNPAPHLSPAMGQDTAYAAVVDGEGNAVSFIQSLYYDFGAAYMPEDTGVLLQNRGSFFSLDPSAPNVLAPGKRSFHTLMPAMILRGGKPWALVGSQGGEGQPQTQLSVITGLIDYGCTVQEALALPRWIYGRTWGQDSDSLKLENRGLSGAAATLRGWGHRVELVDAWDGVTGQAQGIVIDADGLMTGAADPRGDGLAIGW</sequence>